<dbReference type="EMBL" id="VXRG01000059">
    <property type="protein sequence ID" value="MXY93128.1"/>
    <property type="molecule type" value="Genomic_DNA"/>
</dbReference>
<dbReference type="SMART" id="SM00116">
    <property type="entry name" value="CBS"/>
    <property type="match status" value="2"/>
</dbReference>
<dbReference type="Pfam" id="PF00571">
    <property type="entry name" value="CBS"/>
    <property type="match status" value="1"/>
</dbReference>
<reference evidence="4" key="1">
    <citation type="submission" date="2019-09" db="EMBL/GenBank/DDBJ databases">
        <title>Characterisation of the sponge microbiome using genome-centric metagenomics.</title>
        <authorList>
            <person name="Engelberts J.P."/>
            <person name="Robbins S.J."/>
            <person name="De Goeij J.M."/>
            <person name="Aranda M."/>
            <person name="Bell S.C."/>
            <person name="Webster N.S."/>
        </authorList>
    </citation>
    <scope>NUCLEOTIDE SEQUENCE</scope>
    <source>
        <strain evidence="4">SB0664_bin_27</strain>
    </source>
</reference>
<feature type="domain" description="CBS" evidence="3">
    <location>
        <begin position="96"/>
        <end position="154"/>
    </location>
</feature>
<organism evidence="4">
    <name type="scientific">Caldilineaceae bacterium SB0664_bin_27</name>
    <dbReference type="NCBI Taxonomy" id="2605260"/>
    <lineage>
        <taxon>Bacteria</taxon>
        <taxon>Bacillati</taxon>
        <taxon>Chloroflexota</taxon>
        <taxon>Caldilineae</taxon>
        <taxon>Caldilineales</taxon>
        <taxon>Caldilineaceae</taxon>
    </lineage>
</organism>
<name>A0A6B0YUJ7_9CHLR</name>
<gene>
    <name evidence="4" type="ORF">F4Y42_06710</name>
</gene>
<dbReference type="InterPro" id="IPR046342">
    <property type="entry name" value="CBS_dom_sf"/>
</dbReference>
<evidence type="ECO:0000259" key="3">
    <source>
        <dbReference type="PROSITE" id="PS51371"/>
    </source>
</evidence>
<evidence type="ECO:0000313" key="4">
    <source>
        <dbReference type="EMBL" id="MXY93128.1"/>
    </source>
</evidence>
<comment type="caution">
    <text evidence="4">The sequence shown here is derived from an EMBL/GenBank/DDBJ whole genome shotgun (WGS) entry which is preliminary data.</text>
</comment>
<dbReference type="PANTHER" id="PTHR43080">
    <property type="entry name" value="CBS DOMAIN-CONTAINING PROTEIN CBSX3, MITOCHONDRIAL"/>
    <property type="match status" value="1"/>
</dbReference>
<sequence length="171" mass="18759">MNLQTDLKSEHISHLVVSGFAQVPLGTSVRDTLARMRADRRVVCLVVEEGAAAGAGDGQEEDSRQARLVGIFTERDVMRKVVDVPGMLEKPVDEVMTTDPITIGPDASAADALRLMEMNHFRNLPIVDGSGRLLGIMSHQAIIDYLADRYPVEVLNRPIDPERFPRKAEGG</sequence>
<evidence type="ECO:0000256" key="2">
    <source>
        <dbReference type="PROSITE-ProRule" id="PRU00703"/>
    </source>
</evidence>
<dbReference type="PROSITE" id="PS51371">
    <property type="entry name" value="CBS"/>
    <property type="match status" value="1"/>
</dbReference>
<dbReference type="InterPro" id="IPR000644">
    <property type="entry name" value="CBS_dom"/>
</dbReference>
<dbReference type="Gene3D" id="3.10.580.10">
    <property type="entry name" value="CBS-domain"/>
    <property type="match status" value="1"/>
</dbReference>
<accession>A0A6B0YUJ7</accession>
<evidence type="ECO:0000256" key="1">
    <source>
        <dbReference type="ARBA" id="ARBA00023122"/>
    </source>
</evidence>
<dbReference type="InterPro" id="IPR051257">
    <property type="entry name" value="Diverse_CBS-Domain"/>
</dbReference>
<proteinExistence type="predicted"/>
<keyword evidence="1 2" id="KW-0129">CBS domain</keyword>
<dbReference type="PANTHER" id="PTHR43080:SF2">
    <property type="entry name" value="CBS DOMAIN-CONTAINING PROTEIN"/>
    <property type="match status" value="1"/>
</dbReference>
<dbReference type="AlphaFoldDB" id="A0A6B0YUJ7"/>
<protein>
    <submittedName>
        <fullName evidence="4">CBS domain-containing protein</fullName>
    </submittedName>
</protein>
<dbReference type="SUPFAM" id="SSF54631">
    <property type="entry name" value="CBS-domain pair"/>
    <property type="match status" value="1"/>
</dbReference>